<organism evidence="1">
    <name type="scientific">uncultured marine thaumarchaeote KM3_89_H08</name>
    <dbReference type="NCBI Taxonomy" id="1456341"/>
    <lineage>
        <taxon>Archaea</taxon>
        <taxon>Nitrososphaerota</taxon>
        <taxon>environmental samples</taxon>
    </lineage>
</organism>
<protein>
    <submittedName>
        <fullName evidence="1">Uncharacterized protein</fullName>
    </submittedName>
</protein>
<evidence type="ECO:0000313" key="1">
    <source>
        <dbReference type="EMBL" id="AIF20476.1"/>
    </source>
</evidence>
<dbReference type="EMBL" id="KF901165">
    <property type="protein sequence ID" value="AIF20476.1"/>
    <property type="molecule type" value="Genomic_DNA"/>
</dbReference>
<proteinExistence type="predicted"/>
<dbReference type="AlphaFoldDB" id="A0A075HW06"/>
<accession>A0A075HW06</accession>
<name>A0A075HW06_9ARCH</name>
<sequence>MVIVDEYFHDLMKKILNSYDIIKNLGDSKEDFLILDVELSKINGLLKVLLRKSDEFSDKNSEFSKLKKKIQNYFENYYFVEELEKMREIYSEDPLRVKHIRNSIVKSLQDEKMIFRIYDIANDLK</sequence>
<reference evidence="1" key="1">
    <citation type="journal article" date="2014" name="Genome Biol. Evol.">
        <title>Pangenome evidence for extensive interdomain horizontal transfer affecting lineage core and shell genes in uncultured planktonic thaumarchaeota and euryarchaeota.</title>
        <authorList>
            <person name="Deschamps P."/>
            <person name="Zivanovic Y."/>
            <person name="Moreira D."/>
            <person name="Rodriguez-Valera F."/>
            <person name="Lopez-Garcia P."/>
        </authorList>
    </citation>
    <scope>NUCLEOTIDE SEQUENCE</scope>
</reference>